<accession>A0ABD0L8B3</accession>
<proteinExistence type="predicted"/>
<evidence type="ECO:0000313" key="2">
    <source>
        <dbReference type="Proteomes" id="UP001519460"/>
    </source>
</evidence>
<reference evidence="1 2" key="1">
    <citation type="journal article" date="2023" name="Sci. Data">
        <title>Genome assembly of the Korean intertidal mud-creeper Batillaria attramentaria.</title>
        <authorList>
            <person name="Patra A.K."/>
            <person name="Ho P.T."/>
            <person name="Jun S."/>
            <person name="Lee S.J."/>
            <person name="Kim Y."/>
            <person name="Won Y.J."/>
        </authorList>
    </citation>
    <scope>NUCLEOTIDE SEQUENCE [LARGE SCALE GENOMIC DNA]</scope>
    <source>
        <strain evidence="1">Wonlab-2016</strain>
    </source>
</reference>
<dbReference type="Proteomes" id="UP001519460">
    <property type="component" value="Unassembled WGS sequence"/>
</dbReference>
<evidence type="ECO:0000313" key="1">
    <source>
        <dbReference type="EMBL" id="KAK7495501.1"/>
    </source>
</evidence>
<keyword evidence="2" id="KW-1185">Reference proteome</keyword>
<name>A0ABD0L8B3_9CAEN</name>
<comment type="caution">
    <text evidence="1">The sequence shown here is derived from an EMBL/GenBank/DDBJ whole genome shotgun (WGS) entry which is preliminary data.</text>
</comment>
<gene>
    <name evidence="1" type="ORF">BaRGS_00013199</name>
</gene>
<organism evidence="1 2">
    <name type="scientific">Batillaria attramentaria</name>
    <dbReference type="NCBI Taxonomy" id="370345"/>
    <lineage>
        <taxon>Eukaryota</taxon>
        <taxon>Metazoa</taxon>
        <taxon>Spiralia</taxon>
        <taxon>Lophotrochozoa</taxon>
        <taxon>Mollusca</taxon>
        <taxon>Gastropoda</taxon>
        <taxon>Caenogastropoda</taxon>
        <taxon>Sorbeoconcha</taxon>
        <taxon>Cerithioidea</taxon>
        <taxon>Batillariidae</taxon>
        <taxon>Batillaria</taxon>
    </lineage>
</organism>
<protein>
    <submittedName>
        <fullName evidence="1">Uncharacterized protein</fullName>
    </submittedName>
</protein>
<sequence length="104" mass="11597">MRCYARTGRGNGESTQQSVLYNNTVEAYIARELDYSPGCQLASILNKRPACWGTIRYFFPLQLGASLLRGPDTYGATNELMANHGAYYIVDIDIMAARPARSRL</sequence>
<dbReference type="AlphaFoldDB" id="A0ABD0L8B3"/>
<dbReference type="EMBL" id="JACVVK020000074">
    <property type="protein sequence ID" value="KAK7495501.1"/>
    <property type="molecule type" value="Genomic_DNA"/>
</dbReference>